<comment type="caution">
    <text evidence="6">The sequence shown here is derived from an EMBL/GenBank/DDBJ whole genome shotgun (WGS) entry which is preliminary data.</text>
</comment>
<keyword evidence="4 5" id="KW-0472">Membrane</keyword>
<dbReference type="Pfam" id="PF00083">
    <property type="entry name" value="Sugar_tr"/>
    <property type="match status" value="1"/>
</dbReference>
<evidence type="ECO:0000256" key="1">
    <source>
        <dbReference type="ARBA" id="ARBA00004141"/>
    </source>
</evidence>
<dbReference type="PANTHER" id="PTHR48022">
    <property type="entry name" value="PLASTIDIC GLUCOSE TRANSPORTER 4"/>
    <property type="match status" value="1"/>
</dbReference>
<evidence type="ECO:0000313" key="7">
    <source>
        <dbReference type="Proteomes" id="UP000766486"/>
    </source>
</evidence>
<evidence type="ECO:0000256" key="3">
    <source>
        <dbReference type="ARBA" id="ARBA00022989"/>
    </source>
</evidence>
<dbReference type="InterPro" id="IPR005828">
    <property type="entry name" value="MFS_sugar_transport-like"/>
</dbReference>
<keyword evidence="3 5" id="KW-1133">Transmembrane helix</keyword>
<dbReference type="SUPFAM" id="SSF103473">
    <property type="entry name" value="MFS general substrate transporter"/>
    <property type="match status" value="1"/>
</dbReference>
<evidence type="ECO:0000256" key="2">
    <source>
        <dbReference type="ARBA" id="ARBA00022692"/>
    </source>
</evidence>
<dbReference type="EMBL" id="CABFNS010000826">
    <property type="protein sequence ID" value="VUC30876.1"/>
    <property type="molecule type" value="Genomic_DNA"/>
</dbReference>
<gene>
    <name evidence="6" type="ORF">CLO192961_LOCUS296224</name>
</gene>
<reference evidence="6 7" key="1">
    <citation type="submission" date="2019-06" db="EMBL/GenBank/DDBJ databases">
        <authorList>
            <person name="Broberg M."/>
        </authorList>
    </citation>
    <scope>NUCLEOTIDE SEQUENCE [LARGE SCALE GENOMIC DNA]</scope>
</reference>
<proteinExistence type="predicted"/>
<name>A0ABY6UI12_BIOOC</name>
<evidence type="ECO:0000256" key="4">
    <source>
        <dbReference type="ARBA" id="ARBA00023136"/>
    </source>
</evidence>
<dbReference type="Gene3D" id="1.20.1250.20">
    <property type="entry name" value="MFS general substrate transporter like domains"/>
    <property type="match status" value="1"/>
</dbReference>
<dbReference type="Proteomes" id="UP000766486">
    <property type="component" value="Unassembled WGS sequence"/>
</dbReference>
<protein>
    <recommendedName>
        <fullName evidence="8">Major facilitator superfamily (MFS) profile domain-containing protein</fullName>
    </recommendedName>
</protein>
<evidence type="ECO:0000313" key="6">
    <source>
        <dbReference type="EMBL" id="VUC30876.1"/>
    </source>
</evidence>
<feature type="transmembrane region" description="Helical" evidence="5">
    <location>
        <begin position="27"/>
        <end position="50"/>
    </location>
</feature>
<evidence type="ECO:0008006" key="8">
    <source>
        <dbReference type="Google" id="ProtNLM"/>
    </source>
</evidence>
<feature type="transmembrane region" description="Helical" evidence="5">
    <location>
        <begin position="62"/>
        <end position="80"/>
    </location>
</feature>
<sequence>MTAIYACWTAASAAFVQDPSNGVATKAFVALIFVYYSFYNLMMPLAYVYTIEVFPYLQRSKGMAIMLLMSRLGSALNVFINPIGLANMGWRIYLVYVCFLAAETTVVYFLYPETFRLSLEDAAKSLENDKATFTMVEGELSQMTDSKSSERLAASRYK</sequence>
<evidence type="ECO:0000256" key="5">
    <source>
        <dbReference type="SAM" id="Phobius"/>
    </source>
</evidence>
<organism evidence="6 7">
    <name type="scientific">Bionectria ochroleuca</name>
    <name type="common">Gliocladium roseum</name>
    <dbReference type="NCBI Taxonomy" id="29856"/>
    <lineage>
        <taxon>Eukaryota</taxon>
        <taxon>Fungi</taxon>
        <taxon>Dikarya</taxon>
        <taxon>Ascomycota</taxon>
        <taxon>Pezizomycotina</taxon>
        <taxon>Sordariomycetes</taxon>
        <taxon>Hypocreomycetidae</taxon>
        <taxon>Hypocreales</taxon>
        <taxon>Bionectriaceae</taxon>
        <taxon>Clonostachys</taxon>
    </lineage>
</organism>
<keyword evidence="2 5" id="KW-0812">Transmembrane</keyword>
<dbReference type="PANTHER" id="PTHR48022:SF29">
    <property type="entry name" value="SUGAR TRANSPORTER, PUTATIVE (AFU_ORTHOLOGUE AFUA_6G14500)-RELATED"/>
    <property type="match status" value="1"/>
</dbReference>
<dbReference type="InterPro" id="IPR050360">
    <property type="entry name" value="MFS_Sugar_Transporters"/>
</dbReference>
<feature type="transmembrane region" description="Helical" evidence="5">
    <location>
        <begin position="92"/>
        <end position="111"/>
    </location>
</feature>
<comment type="subcellular location">
    <subcellularLocation>
        <location evidence="1">Membrane</location>
        <topology evidence="1">Multi-pass membrane protein</topology>
    </subcellularLocation>
</comment>
<dbReference type="InterPro" id="IPR036259">
    <property type="entry name" value="MFS_trans_sf"/>
</dbReference>
<accession>A0ABY6UI12</accession>
<keyword evidence="7" id="KW-1185">Reference proteome</keyword>